<reference evidence="1" key="1">
    <citation type="journal article" date="2015" name="Nature">
        <title>Complex archaea that bridge the gap between prokaryotes and eukaryotes.</title>
        <authorList>
            <person name="Spang A."/>
            <person name="Saw J.H."/>
            <person name="Jorgensen S.L."/>
            <person name="Zaremba-Niedzwiedzka K."/>
            <person name="Martijn J."/>
            <person name="Lind A.E."/>
            <person name="van Eijk R."/>
            <person name="Schleper C."/>
            <person name="Guy L."/>
            <person name="Ettema T.J."/>
        </authorList>
    </citation>
    <scope>NUCLEOTIDE SEQUENCE</scope>
</reference>
<comment type="caution">
    <text evidence="1">The sequence shown here is derived from an EMBL/GenBank/DDBJ whole genome shotgun (WGS) entry which is preliminary data.</text>
</comment>
<dbReference type="EMBL" id="LAZR01000107">
    <property type="protein sequence ID" value="KKN90723.1"/>
    <property type="molecule type" value="Genomic_DNA"/>
</dbReference>
<proteinExistence type="predicted"/>
<sequence length="57" mass="6649">MSEEKKVIVWCGGEYTLKEGETIDSVMKDYNEEVFDLDLNYTRISDLEGNTLKEEKI</sequence>
<gene>
    <name evidence="1" type="ORF">LCGC14_0223060</name>
</gene>
<accession>A0A0F9XFT8</accession>
<protein>
    <submittedName>
        <fullName evidence="1">Uncharacterized protein</fullName>
    </submittedName>
</protein>
<name>A0A0F9XFT8_9ZZZZ</name>
<organism evidence="1">
    <name type="scientific">marine sediment metagenome</name>
    <dbReference type="NCBI Taxonomy" id="412755"/>
    <lineage>
        <taxon>unclassified sequences</taxon>
        <taxon>metagenomes</taxon>
        <taxon>ecological metagenomes</taxon>
    </lineage>
</organism>
<evidence type="ECO:0000313" key="1">
    <source>
        <dbReference type="EMBL" id="KKN90723.1"/>
    </source>
</evidence>
<dbReference type="AlphaFoldDB" id="A0A0F9XFT8"/>